<dbReference type="Proteomes" id="UP000578819">
    <property type="component" value="Unassembled WGS sequence"/>
</dbReference>
<reference evidence="2 3" key="1">
    <citation type="submission" date="2020-08" db="EMBL/GenBank/DDBJ databases">
        <title>Sequencing the genomes of 1000 actinobacteria strains.</title>
        <authorList>
            <person name="Klenk H.-P."/>
        </authorList>
    </citation>
    <scope>NUCLEOTIDE SEQUENCE [LARGE SCALE GENOMIC DNA]</scope>
    <source>
        <strain evidence="2 3">DSM 45886</strain>
    </source>
</reference>
<organism evidence="2 3">
    <name type="scientific">Micromonospora polyrhachis</name>
    <dbReference type="NCBI Taxonomy" id="1282883"/>
    <lineage>
        <taxon>Bacteria</taxon>
        <taxon>Bacillati</taxon>
        <taxon>Actinomycetota</taxon>
        <taxon>Actinomycetes</taxon>
        <taxon>Micromonosporales</taxon>
        <taxon>Micromonosporaceae</taxon>
        <taxon>Micromonospora</taxon>
    </lineage>
</organism>
<evidence type="ECO:0000256" key="1">
    <source>
        <dbReference type="SAM" id="SignalP"/>
    </source>
</evidence>
<name>A0A7W7SWB1_9ACTN</name>
<accession>A0A7W7SWB1</accession>
<dbReference type="EMBL" id="JACHJW010000001">
    <property type="protein sequence ID" value="MBB4960855.1"/>
    <property type="molecule type" value="Genomic_DNA"/>
</dbReference>
<protein>
    <submittedName>
        <fullName evidence="2">Uncharacterized protein</fullName>
    </submittedName>
</protein>
<proteinExistence type="predicted"/>
<dbReference type="RefSeq" id="WP_184536566.1">
    <property type="nucleotide sequence ID" value="NZ_JACHJW010000001.1"/>
</dbReference>
<sequence>MRRRTTRVGATLAMSATMTIGLGVVASPASAQDIGLVFYSGHLKNKVAQFPVPPTDCTPMPTSADSHIGWSGVENVYAYSTSDCTGVGWGLGTLRTYEAGRWLSFRTV</sequence>
<keyword evidence="1" id="KW-0732">Signal</keyword>
<feature type="chain" id="PRO_5030550959" evidence="1">
    <location>
        <begin position="32"/>
        <end position="108"/>
    </location>
</feature>
<keyword evidence="3" id="KW-1185">Reference proteome</keyword>
<feature type="signal peptide" evidence="1">
    <location>
        <begin position="1"/>
        <end position="31"/>
    </location>
</feature>
<dbReference type="AlphaFoldDB" id="A0A7W7SWB1"/>
<gene>
    <name evidence="2" type="ORF">FHR38_004588</name>
</gene>
<evidence type="ECO:0000313" key="2">
    <source>
        <dbReference type="EMBL" id="MBB4960855.1"/>
    </source>
</evidence>
<comment type="caution">
    <text evidence="2">The sequence shown here is derived from an EMBL/GenBank/DDBJ whole genome shotgun (WGS) entry which is preliminary data.</text>
</comment>
<evidence type="ECO:0000313" key="3">
    <source>
        <dbReference type="Proteomes" id="UP000578819"/>
    </source>
</evidence>